<protein>
    <submittedName>
        <fullName evidence="1">Uncharacterized protein</fullName>
    </submittedName>
</protein>
<evidence type="ECO:0000313" key="2">
    <source>
        <dbReference type="Proteomes" id="UP000604117"/>
    </source>
</evidence>
<sequence>MIRTGIQSGRVIVTLETLNSAPDVDTSEWEASADIDFESSGNATLLTWEHDIPDWSFPLTTTPGSYRLRVAANGRGVARDLVIVDEPTEAYLVQIWPQAEQGPFRSVLVRSG</sequence>
<dbReference type="EMBL" id="BONE01000047">
    <property type="protein sequence ID" value="GIF75747.1"/>
    <property type="molecule type" value="Genomic_DNA"/>
</dbReference>
<reference evidence="1 2" key="1">
    <citation type="submission" date="2021-01" db="EMBL/GenBank/DDBJ databases">
        <title>Whole genome shotgun sequence of Asanoa siamensis NBRC 107932.</title>
        <authorList>
            <person name="Komaki H."/>
            <person name="Tamura T."/>
        </authorList>
    </citation>
    <scope>NUCLEOTIDE SEQUENCE [LARGE SCALE GENOMIC DNA]</scope>
    <source>
        <strain evidence="1 2">NBRC 107932</strain>
    </source>
</reference>
<name>A0ABQ4CWT0_9ACTN</name>
<comment type="caution">
    <text evidence="1">The sequence shown here is derived from an EMBL/GenBank/DDBJ whole genome shotgun (WGS) entry which is preliminary data.</text>
</comment>
<gene>
    <name evidence="1" type="ORF">Asi02nite_52650</name>
</gene>
<keyword evidence="2" id="KW-1185">Reference proteome</keyword>
<dbReference type="Proteomes" id="UP000604117">
    <property type="component" value="Unassembled WGS sequence"/>
</dbReference>
<dbReference type="RefSeq" id="WP_203716586.1">
    <property type="nucleotide sequence ID" value="NZ_BONE01000047.1"/>
</dbReference>
<proteinExistence type="predicted"/>
<organism evidence="1 2">
    <name type="scientific">Asanoa siamensis</name>
    <dbReference type="NCBI Taxonomy" id="926357"/>
    <lineage>
        <taxon>Bacteria</taxon>
        <taxon>Bacillati</taxon>
        <taxon>Actinomycetota</taxon>
        <taxon>Actinomycetes</taxon>
        <taxon>Micromonosporales</taxon>
        <taxon>Micromonosporaceae</taxon>
        <taxon>Asanoa</taxon>
    </lineage>
</organism>
<accession>A0ABQ4CWT0</accession>
<evidence type="ECO:0000313" key="1">
    <source>
        <dbReference type="EMBL" id="GIF75747.1"/>
    </source>
</evidence>